<proteinExistence type="predicted"/>
<dbReference type="Proteomes" id="UP001066276">
    <property type="component" value="Chromosome 1_1"/>
</dbReference>
<keyword evidence="3" id="KW-1185">Reference proteome</keyword>
<feature type="compositionally biased region" description="Basic and acidic residues" evidence="1">
    <location>
        <begin position="106"/>
        <end position="129"/>
    </location>
</feature>
<accession>A0AAV7WXY2</accession>
<dbReference type="EMBL" id="JANPWB010000001">
    <property type="protein sequence ID" value="KAJ1217547.1"/>
    <property type="molecule type" value="Genomic_DNA"/>
</dbReference>
<gene>
    <name evidence="2" type="ORF">NDU88_005141</name>
</gene>
<reference evidence="2" key="1">
    <citation type="journal article" date="2022" name="bioRxiv">
        <title>Sequencing and chromosome-scale assembly of the giantPleurodeles waltlgenome.</title>
        <authorList>
            <person name="Brown T."/>
            <person name="Elewa A."/>
            <person name="Iarovenko S."/>
            <person name="Subramanian E."/>
            <person name="Araus A.J."/>
            <person name="Petzold A."/>
            <person name="Susuki M."/>
            <person name="Suzuki K.-i.T."/>
            <person name="Hayashi T."/>
            <person name="Toyoda A."/>
            <person name="Oliveira C."/>
            <person name="Osipova E."/>
            <person name="Leigh N.D."/>
            <person name="Simon A."/>
            <person name="Yun M.H."/>
        </authorList>
    </citation>
    <scope>NUCLEOTIDE SEQUENCE</scope>
    <source>
        <strain evidence="2">20211129_DDA</strain>
        <tissue evidence="2">Liver</tissue>
    </source>
</reference>
<comment type="caution">
    <text evidence="2">The sequence shown here is derived from an EMBL/GenBank/DDBJ whole genome shotgun (WGS) entry which is preliminary data.</text>
</comment>
<feature type="compositionally biased region" description="Basic and acidic residues" evidence="1">
    <location>
        <begin position="42"/>
        <end position="64"/>
    </location>
</feature>
<sequence>MKRTCTDTAGVVPTQPGVPTNEWRASGPRRDIRRSKGAVTGSDREEVKEGSKEVKEGGEEKEGSAEEEDGTKEEDGVRGGDGEGSEDEESLRDERLWRRGAWFLPNRREENNPKGGEEVKEGGEEKEGSAEEEDGTKEEDGVRGGDGEGSEDEESLRDERLWRRGAWFLPNRREENNPVPDGGPAPW</sequence>
<evidence type="ECO:0000256" key="1">
    <source>
        <dbReference type="SAM" id="MobiDB-lite"/>
    </source>
</evidence>
<evidence type="ECO:0000313" key="3">
    <source>
        <dbReference type="Proteomes" id="UP001066276"/>
    </source>
</evidence>
<dbReference type="AlphaFoldDB" id="A0AAV7WXY2"/>
<evidence type="ECO:0000313" key="2">
    <source>
        <dbReference type="EMBL" id="KAJ1217547.1"/>
    </source>
</evidence>
<protein>
    <submittedName>
        <fullName evidence="2">Uncharacterized protein</fullName>
    </submittedName>
</protein>
<organism evidence="2 3">
    <name type="scientific">Pleurodeles waltl</name>
    <name type="common">Iberian ribbed newt</name>
    <dbReference type="NCBI Taxonomy" id="8319"/>
    <lineage>
        <taxon>Eukaryota</taxon>
        <taxon>Metazoa</taxon>
        <taxon>Chordata</taxon>
        <taxon>Craniata</taxon>
        <taxon>Vertebrata</taxon>
        <taxon>Euteleostomi</taxon>
        <taxon>Amphibia</taxon>
        <taxon>Batrachia</taxon>
        <taxon>Caudata</taxon>
        <taxon>Salamandroidea</taxon>
        <taxon>Salamandridae</taxon>
        <taxon>Pleurodelinae</taxon>
        <taxon>Pleurodeles</taxon>
    </lineage>
</organism>
<feature type="region of interest" description="Disordered" evidence="1">
    <location>
        <begin position="1"/>
        <end position="187"/>
    </location>
</feature>
<name>A0AAV7WXY2_PLEWA</name>